<comment type="caution">
    <text evidence="1">The sequence shown here is derived from an EMBL/GenBank/DDBJ whole genome shotgun (WGS) entry which is preliminary data.</text>
</comment>
<dbReference type="EMBL" id="CM055728">
    <property type="protein sequence ID" value="KAJ8016945.1"/>
    <property type="molecule type" value="Genomic_DNA"/>
</dbReference>
<proteinExistence type="predicted"/>
<reference evidence="1" key="1">
    <citation type="submission" date="2021-05" db="EMBL/GenBank/DDBJ databases">
        <authorList>
            <person name="Pan Q."/>
            <person name="Jouanno E."/>
            <person name="Zahm M."/>
            <person name="Klopp C."/>
            <person name="Cabau C."/>
            <person name="Louis A."/>
            <person name="Berthelot C."/>
            <person name="Parey E."/>
            <person name="Roest Crollius H."/>
            <person name="Montfort J."/>
            <person name="Robinson-Rechavi M."/>
            <person name="Bouchez O."/>
            <person name="Lampietro C."/>
            <person name="Lopez Roques C."/>
            <person name="Donnadieu C."/>
            <person name="Postlethwait J."/>
            <person name="Bobe J."/>
            <person name="Dillon D."/>
            <person name="Chandos A."/>
            <person name="von Hippel F."/>
            <person name="Guiguen Y."/>
        </authorList>
    </citation>
    <scope>NUCLEOTIDE SEQUENCE</scope>
    <source>
        <strain evidence="1">YG-Jan2019</strain>
    </source>
</reference>
<organism evidence="1 2">
    <name type="scientific">Dallia pectoralis</name>
    <name type="common">Alaska blackfish</name>
    <dbReference type="NCBI Taxonomy" id="75939"/>
    <lineage>
        <taxon>Eukaryota</taxon>
        <taxon>Metazoa</taxon>
        <taxon>Chordata</taxon>
        <taxon>Craniata</taxon>
        <taxon>Vertebrata</taxon>
        <taxon>Euteleostomi</taxon>
        <taxon>Actinopterygii</taxon>
        <taxon>Neopterygii</taxon>
        <taxon>Teleostei</taxon>
        <taxon>Protacanthopterygii</taxon>
        <taxon>Esociformes</taxon>
        <taxon>Umbridae</taxon>
        <taxon>Dallia</taxon>
    </lineage>
</organism>
<gene>
    <name evidence="1" type="ORF">DPEC_G00012620</name>
</gene>
<dbReference type="Proteomes" id="UP001157502">
    <property type="component" value="Chromosome 1"/>
</dbReference>
<sequence length="490" mass="52862">MAAAPQLKMAAAPQLKMAAAPQLKMAAAPQLKMAAAPQLKMAAAPQLKMAAAPQLKMAAAPQLKMAAAPQLKMAAAPQLKMAAAPQLKMAAAPQLKMAAAPQLKMAAAQQLKMAAAQQLKMAAAQQFEMASNPLAQRSVSVQSTTPVPSQALLAIDEALRKDWESERMELVTLLLLIIAIVPVVYCCDPNTQYEKYGDCCSMCGPGTRVSSPDSNCFDPICIDCVVGEYQPEYTKETKCKLQPVCDKNVNFEVKKKTSMTSLSPCQCKAGHHCSSTECLTCVPHTKCGPGQEIQTRGDHIRDTVCQTCPANTFSNGSAADDVCTQWTECKSGFITQATGTPTSDRVCVPAPTSYTIQITGIVLGIILSLVIIVLIWKKRERLRDAYHKAMETCMECLRSNCFPTQAGNKDGRNAEGHEEHLEQLQPIIETLPEQCPGPQTPVEDDVNDSQDRSYSVPQEMTENGHVVAQEEGKAHHTSVCDSQMSVVISL</sequence>
<evidence type="ECO:0000313" key="1">
    <source>
        <dbReference type="EMBL" id="KAJ8016945.1"/>
    </source>
</evidence>
<protein>
    <submittedName>
        <fullName evidence="1">Uncharacterized protein</fullName>
    </submittedName>
</protein>
<accession>A0ACC2HMS8</accession>
<evidence type="ECO:0000313" key="2">
    <source>
        <dbReference type="Proteomes" id="UP001157502"/>
    </source>
</evidence>
<keyword evidence="2" id="KW-1185">Reference proteome</keyword>
<name>A0ACC2HMS8_DALPE</name>